<dbReference type="InterPro" id="IPR019734">
    <property type="entry name" value="TPR_rpt"/>
</dbReference>
<evidence type="ECO:0000256" key="4">
    <source>
        <dbReference type="SAM" id="MobiDB-lite"/>
    </source>
</evidence>
<dbReference type="PROSITE" id="PS50005">
    <property type="entry name" value="TPR"/>
    <property type="match status" value="3"/>
</dbReference>
<dbReference type="Proteomes" id="UP000320390">
    <property type="component" value="Chromosome"/>
</dbReference>
<name>A0A518ETN3_9BACT</name>
<feature type="transmembrane region" description="Helical" evidence="5">
    <location>
        <begin position="224"/>
        <end position="241"/>
    </location>
</feature>
<feature type="transmembrane region" description="Helical" evidence="5">
    <location>
        <begin position="93"/>
        <end position="111"/>
    </location>
</feature>
<dbReference type="InterPro" id="IPR011990">
    <property type="entry name" value="TPR-like_helical_dom_sf"/>
</dbReference>
<feature type="region of interest" description="Disordered" evidence="4">
    <location>
        <begin position="574"/>
        <end position="600"/>
    </location>
</feature>
<dbReference type="EMBL" id="CP036434">
    <property type="protein sequence ID" value="QDV07442.1"/>
    <property type="molecule type" value="Genomic_DNA"/>
</dbReference>
<organism evidence="6 7">
    <name type="scientific">Saltatorellus ferox</name>
    <dbReference type="NCBI Taxonomy" id="2528018"/>
    <lineage>
        <taxon>Bacteria</taxon>
        <taxon>Pseudomonadati</taxon>
        <taxon>Planctomycetota</taxon>
        <taxon>Planctomycetia</taxon>
        <taxon>Planctomycetia incertae sedis</taxon>
        <taxon>Saltatorellus</taxon>
    </lineage>
</organism>
<dbReference type="InterPro" id="IPR052346">
    <property type="entry name" value="O-mannosyl-transferase_TMTC"/>
</dbReference>
<feature type="transmembrane region" description="Helical" evidence="5">
    <location>
        <begin position="317"/>
        <end position="336"/>
    </location>
</feature>
<feature type="repeat" description="TPR" evidence="3">
    <location>
        <begin position="541"/>
        <end position="574"/>
    </location>
</feature>
<keyword evidence="5" id="KW-0812">Transmembrane</keyword>
<feature type="repeat" description="TPR" evidence="3">
    <location>
        <begin position="439"/>
        <end position="472"/>
    </location>
</feature>
<keyword evidence="1" id="KW-0677">Repeat</keyword>
<keyword evidence="2 3" id="KW-0802">TPR repeat</keyword>
<dbReference type="Gene3D" id="1.25.40.10">
    <property type="entry name" value="Tetratricopeptide repeat domain"/>
    <property type="match status" value="1"/>
</dbReference>
<dbReference type="AlphaFoldDB" id="A0A518ETN3"/>
<evidence type="ECO:0000256" key="3">
    <source>
        <dbReference type="PROSITE-ProRule" id="PRU00339"/>
    </source>
</evidence>
<dbReference type="Pfam" id="PF13432">
    <property type="entry name" value="TPR_16"/>
    <property type="match status" value="1"/>
</dbReference>
<dbReference type="SMART" id="SM00028">
    <property type="entry name" value="TPR"/>
    <property type="match status" value="4"/>
</dbReference>
<evidence type="ECO:0000313" key="6">
    <source>
        <dbReference type="EMBL" id="QDV07442.1"/>
    </source>
</evidence>
<dbReference type="PANTHER" id="PTHR44227:SF3">
    <property type="entry name" value="PROTEIN O-MANNOSYL-TRANSFERASE TMTC4"/>
    <property type="match status" value="1"/>
</dbReference>
<proteinExistence type="predicted"/>
<evidence type="ECO:0000313" key="7">
    <source>
        <dbReference type="Proteomes" id="UP000320390"/>
    </source>
</evidence>
<feature type="repeat" description="TPR" evidence="3">
    <location>
        <begin position="507"/>
        <end position="540"/>
    </location>
</feature>
<evidence type="ECO:0000256" key="1">
    <source>
        <dbReference type="ARBA" id="ARBA00022737"/>
    </source>
</evidence>
<feature type="transmembrane region" description="Helical" evidence="5">
    <location>
        <begin position="148"/>
        <end position="168"/>
    </location>
</feature>
<keyword evidence="5" id="KW-0472">Membrane</keyword>
<protein>
    <submittedName>
        <fullName evidence="6">Tetratricopeptide repeat protein</fullName>
    </submittedName>
</protein>
<feature type="transmembrane region" description="Helical" evidence="5">
    <location>
        <begin position="123"/>
        <end position="142"/>
    </location>
</feature>
<evidence type="ECO:0000256" key="2">
    <source>
        <dbReference type="ARBA" id="ARBA00022803"/>
    </source>
</evidence>
<sequence>MRGVALLAILWFAGLTWWLAIPGAPGYSFDDREAIVGNPVVEGTLPAAAAFDRDYWHHLADAGHYRPLATLLLRFDAARVDVRRDAAPRTFRYTNLALHLLVILTLGLALIRIERVGGPAFPWFGLALFAVHPANADAVAWISGRTSLLSGLGAAVGLLLLSGGVSILRFRHGWVFAAGLVGTLLSLLAKEDGVVIAAALPIIAWALPRRGAQDSTRGQRWRRAGFALVGAGLAVLAVGWLRHGALGSAMPAAPSAPLAATPLVERLAIGLSAWWQGVGAALTPWASHPPSLTLGDVLPRSGALPSPMGSLLFGDGVPGPGLAGAVGLALLVFWLLRGRRSAQLSSCLALLAALPLIQLVPAGELFAPRFLYQPLLLGVVGTSALAAALSRPLGPRVSLALQVVLLVGLAWCSIERAAPVYDTRESYWRAHLPAHDGEAKIWNAIGECQRERGDLEAARASFLKSKTLDPRYSRPLANLGALEAREGNLDAAETWLEEAIFEGPDEPAPRANLATILLRQGRANEALEWYRDAARLAPGRATYHRGAARAALSLGDLDSATEAVHRALELSPQDPLTRSLAEEVERARQASPSTGTARDE</sequence>
<dbReference type="PANTHER" id="PTHR44227">
    <property type="match status" value="1"/>
</dbReference>
<reference evidence="6 7" key="1">
    <citation type="submission" date="2019-02" db="EMBL/GenBank/DDBJ databases">
        <title>Deep-cultivation of Planctomycetes and their phenomic and genomic characterization uncovers novel biology.</title>
        <authorList>
            <person name="Wiegand S."/>
            <person name="Jogler M."/>
            <person name="Boedeker C."/>
            <person name="Pinto D."/>
            <person name="Vollmers J."/>
            <person name="Rivas-Marin E."/>
            <person name="Kohn T."/>
            <person name="Peeters S.H."/>
            <person name="Heuer A."/>
            <person name="Rast P."/>
            <person name="Oberbeckmann S."/>
            <person name="Bunk B."/>
            <person name="Jeske O."/>
            <person name="Meyerdierks A."/>
            <person name="Storesund J.E."/>
            <person name="Kallscheuer N."/>
            <person name="Luecker S."/>
            <person name="Lage O.M."/>
            <person name="Pohl T."/>
            <person name="Merkel B.J."/>
            <person name="Hornburger P."/>
            <person name="Mueller R.-W."/>
            <person name="Bruemmer F."/>
            <person name="Labrenz M."/>
            <person name="Spormann A.M."/>
            <person name="Op den Camp H."/>
            <person name="Overmann J."/>
            <person name="Amann R."/>
            <person name="Jetten M.S.M."/>
            <person name="Mascher T."/>
            <person name="Medema M.H."/>
            <person name="Devos D.P."/>
            <person name="Kaster A.-K."/>
            <person name="Ovreas L."/>
            <person name="Rohde M."/>
            <person name="Galperin M.Y."/>
            <person name="Jogler C."/>
        </authorList>
    </citation>
    <scope>NUCLEOTIDE SEQUENCE [LARGE SCALE GENOMIC DNA]</scope>
    <source>
        <strain evidence="6 7">Poly30</strain>
    </source>
</reference>
<feature type="transmembrane region" description="Helical" evidence="5">
    <location>
        <begin position="348"/>
        <end position="366"/>
    </location>
</feature>
<keyword evidence="7" id="KW-1185">Reference proteome</keyword>
<gene>
    <name evidence="6" type="ORF">Poly30_29670</name>
</gene>
<keyword evidence="5" id="KW-1133">Transmembrane helix</keyword>
<dbReference type="SUPFAM" id="SSF48452">
    <property type="entry name" value="TPR-like"/>
    <property type="match status" value="1"/>
</dbReference>
<dbReference type="Pfam" id="PF13181">
    <property type="entry name" value="TPR_8"/>
    <property type="match status" value="1"/>
</dbReference>
<accession>A0A518ETN3</accession>
<feature type="compositionally biased region" description="Polar residues" evidence="4">
    <location>
        <begin position="590"/>
        <end position="600"/>
    </location>
</feature>
<evidence type="ECO:0000256" key="5">
    <source>
        <dbReference type="SAM" id="Phobius"/>
    </source>
</evidence>